<sequence length="89" mass="10112">MRKSRGRSHRQLYRVSPEPHKQPNETQPAPDSQDFPELRSNPVSRNRFEEPGNSDKSLRLRKNQSPTSLIEASSIIDPALTAPTAHNVR</sequence>
<evidence type="ECO:0000313" key="3">
    <source>
        <dbReference type="Proteomes" id="UP000499080"/>
    </source>
</evidence>
<keyword evidence="3" id="KW-1185">Reference proteome</keyword>
<reference evidence="2 3" key="1">
    <citation type="journal article" date="2019" name="Sci. Rep.">
        <title>Orb-weaving spider Araneus ventricosus genome elucidates the spidroin gene catalogue.</title>
        <authorList>
            <person name="Kono N."/>
            <person name="Nakamura H."/>
            <person name="Ohtoshi R."/>
            <person name="Moran D.A.P."/>
            <person name="Shinohara A."/>
            <person name="Yoshida Y."/>
            <person name="Fujiwara M."/>
            <person name="Mori M."/>
            <person name="Tomita M."/>
            <person name="Arakawa K."/>
        </authorList>
    </citation>
    <scope>NUCLEOTIDE SEQUENCE [LARGE SCALE GENOMIC DNA]</scope>
</reference>
<name>A0A4Y2H5N8_ARAVE</name>
<organism evidence="2 3">
    <name type="scientific">Araneus ventricosus</name>
    <name type="common">Orbweaver spider</name>
    <name type="synonym">Epeira ventricosa</name>
    <dbReference type="NCBI Taxonomy" id="182803"/>
    <lineage>
        <taxon>Eukaryota</taxon>
        <taxon>Metazoa</taxon>
        <taxon>Ecdysozoa</taxon>
        <taxon>Arthropoda</taxon>
        <taxon>Chelicerata</taxon>
        <taxon>Arachnida</taxon>
        <taxon>Araneae</taxon>
        <taxon>Araneomorphae</taxon>
        <taxon>Entelegynae</taxon>
        <taxon>Araneoidea</taxon>
        <taxon>Araneidae</taxon>
        <taxon>Araneus</taxon>
    </lineage>
</organism>
<proteinExistence type="predicted"/>
<accession>A0A4Y2H5N8</accession>
<protein>
    <submittedName>
        <fullName evidence="2">Uncharacterized protein</fullName>
    </submittedName>
</protein>
<comment type="caution">
    <text evidence="2">The sequence shown here is derived from an EMBL/GenBank/DDBJ whole genome shotgun (WGS) entry which is preliminary data.</text>
</comment>
<feature type="compositionally biased region" description="Basic residues" evidence="1">
    <location>
        <begin position="1"/>
        <end position="12"/>
    </location>
</feature>
<feature type="region of interest" description="Disordered" evidence="1">
    <location>
        <begin position="1"/>
        <end position="89"/>
    </location>
</feature>
<gene>
    <name evidence="2" type="ORF">AVEN_178995_1</name>
</gene>
<dbReference type="Proteomes" id="UP000499080">
    <property type="component" value="Unassembled WGS sequence"/>
</dbReference>
<dbReference type="AlphaFoldDB" id="A0A4Y2H5N8"/>
<evidence type="ECO:0000313" key="2">
    <source>
        <dbReference type="EMBL" id="GBM60837.1"/>
    </source>
</evidence>
<evidence type="ECO:0000256" key="1">
    <source>
        <dbReference type="SAM" id="MobiDB-lite"/>
    </source>
</evidence>
<dbReference type="EMBL" id="BGPR01001742">
    <property type="protein sequence ID" value="GBM60837.1"/>
    <property type="molecule type" value="Genomic_DNA"/>
</dbReference>